<name>A0A4Z1DG93_9ACTN</name>
<proteinExistence type="predicted"/>
<organism evidence="1 2">
    <name type="scientific">Streptomyces bauhiniae</name>
    <dbReference type="NCBI Taxonomy" id="2340725"/>
    <lineage>
        <taxon>Bacteria</taxon>
        <taxon>Bacillati</taxon>
        <taxon>Actinomycetota</taxon>
        <taxon>Actinomycetes</taxon>
        <taxon>Kitasatosporales</taxon>
        <taxon>Streptomycetaceae</taxon>
        <taxon>Streptomyces</taxon>
    </lineage>
</organism>
<dbReference type="EMBL" id="SRRT01000001">
    <property type="protein sequence ID" value="TGN81069.1"/>
    <property type="molecule type" value="Genomic_DNA"/>
</dbReference>
<reference evidence="1 2" key="1">
    <citation type="submission" date="2019-04" db="EMBL/GenBank/DDBJ databases">
        <title>Streptomyces sp. nov. Bv016 isolated from bark of Buahinia variegata.</title>
        <authorList>
            <person name="Kanchanasin P."/>
            <person name="Tanasupawat S."/>
            <person name="Yuki M."/>
            <person name="Kudo T."/>
        </authorList>
    </citation>
    <scope>NUCLEOTIDE SEQUENCE [LARGE SCALE GENOMIC DNA]</scope>
    <source>
        <strain evidence="1 2">Bv016</strain>
    </source>
</reference>
<evidence type="ECO:0000313" key="2">
    <source>
        <dbReference type="Proteomes" id="UP000298159"/>
    </source>
</evidence>
<dbReference type="RefSeq" id="WP_135783647.1">
    <property type="nucleotide sequence ID" value="NZ_SRRT01000001.1"/>
</dbReference>
<dbReference type="AlphaFoldDB" id="A0A4Z1DG93"/>
<gene>
    <name evidence="1" type="ORF">E5083_00595</name>
</gene>
<evidence type="ECO:0000313" key="1">
    <source>
        <dbReference type="EMBL" id="TGN81069.1"/>
    </source>
</evidence>
<accession>A0A4Z1DG93</accession>
<comment type="caution">
    <text evidence="1">The sequence shown here is derived from an EMBL/GenBank/DDBJ whole genome shotgun (WGS) entry which is preliminary data.</text>
</comment>
<dbReference type="Proteomes" id="UP000298159">
    <property type="component" value="Unassembled WGS sequence"/>
</dbReference>
<sequence length="72" mass="8018">MTDAKTEVRAAGADTDARQWEYTTYAPAGEMCPGCGQPIQSLEVCRRGMLARRDTPPLIAYWHFACATQKRP</sequence>
<protein>
    <recommendedName>
        <fullName evidence="3">PARP-type domain-containing protein</fullName>
    </recommendedName>
</protein>
<dbReference type="GeneID" id="95446098"/>
<keyword evidence="2" id="KW-1185">Reference proteome</keyword>
<evidence type="ECO:0008006" key="3">
    <source>
        <dbReference type="Google" id="ProtNLM"/>
    </source>
</evidence>